<dbReference type="InterPro" id="IPR045070">
    <property type="entry name" value="MATE_MepA-like"/>
</dbReference>
<feature type="transmembrane region" description="Helical" evidence="10">
    <location>
        <begin position="314"/>
        <end position="333"/>
    </location>
</feature>
<evidence type="ECO:0000256" key="8">
    <source>
        <dbReference type="ARBA" id="ARBA00023136"/>
    </source>
</evidence>
<protein>
    <recommendedName>
        <fullName evidence="3">Multidrug export protein MepA</fullName>
    </recommendedName>
</protein>
<evidence type="ECO:0000256" key="2">
    <source>
        <dbReference type="ARBA" id="ARBA00008417"/>
    </source>
</evidence>
<dbReference type="RefSeq" id="WP_161837919.1">
    <property type="nucleotide sequence ID" value="NZ_CP048000.1"/>
</dbReference>
<evidence type="ECO:0000256" key="10">
    <source>
        <dbReference type="SAM" id="Phobius"/>
    </source>
</evidence>
<feature type="transmembrane region" description="Helical" evidence="10">
    <location>
        <begin position="93"/>
        <end position="116"/>
    </location>
</feature>
<keyword evidence="9" id="KW-0046">Antibiotic resistance</keyword>
<evidence type="ECO:0000256" key="4">
    <source>
        <dbReference type="ARBA" id="ARBA00022448"/>
    </source>
</evidence>
<reference evidence="11 12" key="1">
    <citation type="submission" date="2020-01" db="EMBL/GenBank/DDBJ databases">
        <title>Genome analysis of Anaerocolumna sp. CBA3638.</title>
        <authorList>
            <person name="Kim J."/>
            <person name="Roh S.W."/>
        </authorList>
    </citation>
    <scope>NUCLEOTIDE SEQUENCE [LARGE SCALE GENOMIC DNA]</scope>
    <source>
        <strain evidence="11 12">CBA3638</strain>
    </source>
</reference>
<feature type="transmembrane region" description="Helical" evidence="10">
    <location>
        <begin position="12"/>
        <end position="33"/>
    </location>
</feature>
<comment type="subcellular location">
    <subcellularLocation>
        <location evidence="1">Cell membrane</location>
        <topology evidence="1">Multi-pass membrane protein</topology>
    </subcellularLocation>
</comment>
<evidence type="ECO:0000256" key="7">
    <source>
        <dbReference type="ARBA" id="ARBA00022989"/>
    </source>
</evidence>
<evidence type="ECO:0000313" key="11">
    <source>
        <dbReference type="EMBL" id="QHQ61092.1"/>
    </source>
</evidence>
<evidence type="ECO:0000313" key="12">
    <source>
        <dbReference type="Proteomes" id="UP000464314"/>
    </source>
</evidence>
<proteinExistence type="inferred from homology"/>
<dbReference type="PANTHER" id="PTHR43823:SF3">
    <property type="entry name" value="MULTIDRUG EXPORT PROTEIN MEPA"/>
    <property type="match status" value="1"/>
</dbReference>
<name>A0A6P1TLT2_9FIRM</name>
<dbReference type="GO" id="GO:0046677">
    <property type="term" value="P:response to antibiotic"/>
    <property type="evidence" value="ECO:0007669"/>
    <property type="project" value="UniProtKB-KW"/>
</dbReference>
<keyword evidence="12" id="KW-1185">Reference proteome</keyword>
<dbReference type="PANTHER" id="PTHR43823">
    <property type="entry name" value="SPORULATION PROTEIN YKVU"/>
    <property type="match status" value="1"/>
</dbReference>
<feature type="transmembrane region" description="Helical" evidence="10">
    <location>
        <begin position="270"/>
        <end position="293"/>
    </location>
</feature>
<feature type="transmembrane region" description="Helical" evidence="10">
    <location>
        <begin position="165"/>
        <end position="188"/>
    </location>
</feature>
<dbReference type="NCBIfam" id="TIGR00797">
    <property type="entry name" value="matE"/>
    <property type="match status" value="1"/>
</dbReference>
<keyword evidence="5" id="KW-1003">Cell membrane</keyword>
<dbReference type="EMBL" id="CP048000">
    <property type="protein sequence ID" value="QHQ61092.1"/>
    <property type="molecule type" value="Genomic_DNA"/>
</dbReference>
<dbReference type="GO" id="GO:0042910">
    <property type="term" value="F:xenobiotic transmembrane transporter activity"/>
    <property type="evidence" value="ECO:0007669"/>
    <property type="project" value="InterPro"/>
</dbReference>
<feature type="transmembrane region" description="Helical" evidence="10">
    <location>
        <begin position="237"/>
        <end position="258"/>
    </location>
</feature>
<feature type="transmembrane region" description="Helical" evidence="10">
    <location>
        <begin position="388"/>
        <end position="408"/>
    </location>
</feature>
<comment type="similarity">
    <text evidence="2">Belongs to the multi antimicrobial extrusion (MATE) (TC 2.A.66.1) family. MepA subfamily.</text>
</comment>
<evidence type="ECO:0000256" key="6">
    <source>
        <dbReference type="ARBA" id="ARBA00022692"/>
    </source>
</evidence>
<evidence type="ECO:0000256" key="9">
    <source>
        <dbReference type="ARBA" id="ARBA00023251"/>
    </source>
</evidence>
<dbReference type="KEGG" id="anr:Ana3638_10195"/>
<feature type="transmembrane region" description="Helical" evidence="10">
    <location>
        <begin position="420"/>
        <end position="438"/>
    </location>
</feature>
<dbReference type="InterPro" id="IPR002528">
    <property type="entry name" value="MATE_fam"/>
</dbReference>
<evidence type="ECO:0000256" key="1">
    <source>
        <dbReference type="ARBA" id="ARBA00004651"/>
    </source>
</evidence>
<dbReference type="Proteomes" id="UP000464314">
    <property type="component" value="Chromosome"/>
</dbReference>
<keyword evidence="4" id="KW-0813">Transport</keyword>
<feature type="transmembrane region" description="Helical" evidence="10">
    <location>
        <begin position="194"/>
        <end position="216"/>
    </location>
</feature>
<dbReference type="GO" id="GO:0015297">
    <property type="term" value="F:antiporter activity"/>
    <property type="evidence" value="ECO:0007669"/>
    <property type="project" value="InterPro"/>
</dbReference>
<sequence length="466" mass="51137">MDKSRQLGEEKILKLLIKFSIPAIVGMLVNALYNVVDRIFIGNGVGYLGIAGTTIAFPVMLIMMAFSMLIGIGANSLVSIRLGENKKEEAEVIFGNTINLLILSSLFITIIGLIFMDPMLKLLGASEQNLPYARDYLQIILIGGVFQSLGMGMNNFIRSEGNPRIAMYTMLIGALINTVLDPVFIFIFHMGVKGAAIATILAQFISAVWVFSYFLRGNSLLKIRRKNLRLKPFAVKGILILGIAPFAMQLAASVQNLILNTSLATYGGDIAVSGMGVVNSIITLMIMPLFGINQGVQPIIGYNYGAKKYKRVKEAYKLAVFFATAIVIVGWVITRVFPEQLVFLFNRKDTDLIQFSVLAIKKFMMFLPIVGFQIISSNYFQAVGKPKHSALLGLSRQVLILIPALIILPKFFGMNGVLSAGPLSDIISSLITGTFILIEMKQLETNHKSIQSGELKMAEVDLEEGM</sequence>
<dbReference type="Pfam" id="PF01554">
    <property type="entry name" value="MatE"/>
    <property type="match status" value="2"/>
</dbReference>
<accession>A0A6P1TLT2</accession>
<keyword evidence="6 10" id="KW-0812">Transmembrane</keyword>
<feature type="transmembrane region" description="Helical" evidence="10">
    <location>
        <begin position="136"/>
        <end position="153"/>
    </location>
</feature>
<evidence type="ECO:0000256" key="5">
    <source>
        <dbReference type="ARBA" id="ARBA00022475"/>
    </source>
</evidence>
<evidence type="ECO:0000256" key="3">
    <source>
        <dbReference type="ARBA" id="ARBA00022106"/>
    </source>
</evidence>
<dbReference type="AlphaFoldDB" id="A0A6P1TLT2"/>
<keyword evidence="7 10" id="KW-1133">Transmembrane helix</keyword>
<gene>
    <name evidence="11" type="ORF">Ana3638_10195</name>
</gene>
<organism evidence="11 12">
    <name type="scientific">Anaerocolumna sedimenticola</name>
    <dbReference type="NCBI Taxonomy" id="2696063"/>
    <lineage>
        <taxon>Bacteria</taxon>
        <taxon>Bacillati</taxon>
        <taxon>Bacillota</taxon>
        <taxon>Clostridia</taxon>
        <taxon>Lachnospirales</taxon>
        <taxon>Lachnospiraceae</taxon>
        <taxon>Anaerocolumna</taxon>
    </lineage>
</organism>
<dbReference type="CDD" id="cd13143">
    <property type="entry name" value="MATE_MepA_like"/>
    <property type="match status" value="1"/>
</dbReference>
<dbReference type="PIRSF" id="PIRSF006603">
    <property type="entry name" value="DinF"/>
    <property type="match status" value="1"/>
</dbReference>
<feature type="transmembrane region" description="Helical" evidence="10">
    <location>
        <begin position="45"/>
        <end position="72"/>
    </location>
</feature>
<keyword evidence="8 10" id="KW-0472">Membrane</keyword>
<dbReference type="GO" id="GO:0005886">
    <property type="term" value="C:plasma membrane"/>
    <property type="evidence" value="ECO:0007669"/>
    <property type="project" value="UniProtKB-SubCell"/>
</dbReference>
<dbReference type="InterPro" id="IPR048279">
    <property type="entry name" value="MdtK-like"/>
</dbReference>
<feature type="transmembrane region" description="Helical" evidence="10">
    <location>
        <begin position="353"/>
        <end position="376"/>
    </location>
</feature>
<dbReference type="InterPro" id="IPR051327">
    <property type="entry name" value="MATE_MepA_subfamily"/>
</dbReference>